<accession>A0A261EV94</accession>
<evidence type="ECO:0000313" key="3">
    <source>
        <dbReference type="Proteomes" id="UP000216725"/>
    </source>
</evidence>
<feature type="compositionally biased region" description="Basic and acidic residues" evidence="1">
    <location>
        <begin position="39"/>
        <end position="48"/>
    </location>
</feature>
<dbReference type="SUPFAM" id="SSF52540">
    <property type="entry name" value="P-loop containing nucleoside triphosphate hydrolases"/>
    <property type="match status" value="1"/>
</dbReference>
<protein>
    <submittedName>
        <fullName evidence="2">Cobalamin biosynthesis protein CobQ</fullName>
    </submittedName>
</protein>
<evidence type="ECO:0000256" key="1">
    <source>
        <dbReference type="SAM" id="MobiDB-lite"/>
    </source>
</evidence>
<proteinExistence type="predicted"/>
<sequence>MFTSRSARQAPDNTSDNRGSANRSDTPRTNRRGNAPPRRGSDVTDAPERPVIVEFDSASGGCGLSVAAACYALTLASSGLRCALVDLDFDGGGLDVTLGLEGEHGLRWSGIDAPLGRIDGDALARELIDWNGIVVLPADPWNKGAPSWWHITAALGALCDICDIVIVDSGRISLPGRLEAAGFGVSSPRRRLHGDEGAADYAALANRAELPNLAAQSNGPPPPPGWGGAVAATESAVPTMRGDAWLCDPRLSDTQLSGTRSFASSSEAEASLGAVGGGKVFRSDDAADGPIVCAVHMLELSVLGAVRARRHIDEARRMRRLCARGARDALSRALTMPPQEIVLCAAPASQTSSRGAVTVTDVRDYLSDDDIVGPLPRDKRLAARVLSGEGIEAVPRAMGRVLGNVTELWDWEEPWPQD</sequence>
<dbReference type="EMBL" id="MWWR01000014">
    <property type="protein sequence ID" value="OZG50782.1"/>
    <property type="molecule type" value="Genomic_DNA"/>
</dbReference>
<dbReference type="RefSeq" id="WP_143516402.1">
    <property type="nucleotide sequence ID" value="NZ_JBKZBO010000029.1"/>
</dbReference>
<dbReference type="Proteomes" id="UP000216725">
    <property type="component" value="Unassembled WGS sequence"/>
</dbReference>
<gene>
    <name evidence="2" type="ORF">PSRA_1413</name>
</gene>
<reference evidence="2 3" key="1">
    <citation type="journal article" date="2017" name="BMC Genomics">
        <title>Comparative genomic and phylogenomic analyses of the Bifidobacteriaceae family.</title>
        <authorList>
            <person name="Lugli G.A."/>
            <person name="Milani C."/>
            <person name="Turroni F."/>
            <person name="Duranti S."/>
            <person name="Mancabelli L."/>
            <person name="Mangifesta M."/>
            <person name="Ferrario C."/>
            <person name="Modesto M."/>
            <person name="Mattarelli P."/>
            <person name="Jiri K."/>
            <person name="van Sinderen D."/>
            <person name="Ventura M."/>
        </authorList>
    </citation>
    <scope>NUCLEOTIDE SEQUENCE [LARGE SCALE GENOMIC DNA]</scope>
    <source>
        <strain evidence="2 3">DSM 24742</strain>
    </source>
</reference>
<feature type="compositionally biased region" description="Polar residues" evidence="1">
    <location>
        <begin position="1"/>
        <end position="24"/>
    </location>
</feature>
<dbReference type="Gene3D" id="3.40.50.300">
    <property type="entry name" value="P-loop containing nucleotide triphosphate hydrolases"/>
    <property type="match status" value="1"/>
</dbReference>
<dbReference type="InterPro" id="IPR027417">
    <property type="entry name" value="P-loop_NTPase"/>
</dbReference>
<dbReference type="OrthoDB" id="3252838at2"/>
<keyword evidence="3" id="KW-1185">Reference proteome</keyword>
<name>A0A261EV94_9BIFI</name>
<organism evidence="2 3">
    <name type="scientific">Pseudoscardovia radai</name>
    <dbReference type="NCBI Taxonomy" id="987066"/>
    <lineage>
        <taxon>Bacteria</taxon>
        <taxon>Bacillati</taxon>
        <taxon>Actinomycetota</taxon>
        <taxon>Actinomycetes</taxon>
        <taxon>Bifidobacteriales</taxon>
        <taxon>Bifidobacteriaceae</taxon>
        <taxon>Pseudoscardovia</taxon>
    </lineage>
</organism>
<dbReference type="AlphaFoldDB" id="A0A261EV94"/>
<comment type="caution">
    <text evidence="2">The sequence shown here is derived from an EMBL/GenBank/DDBJ whole genome shotgun (WGS) entry which is preliminary data.</text>
</comment>
<evidence type="ECO:0000313" key="2">
    <source>
        <dbReference type="EMBL" id="OZG50782.1"/>
    </source>
</evidence>
<feature type="region of interest" description="Disordered" evidence="1">
    <location>
        <begin position="1"/>
        <end position="48"/>
    </location>
</feature>